<dbReference type="Gene3D" id="3.40.50.1170">
    <property type="entry name" value="L-asparaginase, N-terminal domain"/>
    <property type="match status" value="1"/>
</dbReference>
<accession>A0A7D5KVD4</accession>
<sequence>MVVVVVSLGGTIASTSDGDGASPSLSGRELVDAVPGLGDVADVDTVDFANEPSPYMTYEGLYDLVERLEELDSDPDVTGVVVTQGTDVLEESAYFVDLCYDGGTPVVFTGAMRNPSLAGPDGPANLLASVRVAVDGTAGEEGTLVCFNDRVHAAREVTKTNATNVDTFRSPEFGPLAVVDEDRVTWRRRSENPDPTLAPDRDALSSDVEAITVTLDMSTRLLDACADSDAVCLAALGAGHIPPQIIPALETLGERGVPVVATTRCPEGRLARRTYDFRGSERTLRELGCRYSDLNLQKTRVRTVTALAADRLDDAFDRP</sequence>
<organism evidence="6 7">
    <name type="scientific">Halorarum halophilum</name>
    <dbReference type="NCBI Taxonomy" id="2743090"/>
    <lineage>
        <taxon>Archaea</taxon>
        <taxon>Methanobacteriati</taxon>
        <taxon>Methanobacteriota</taxon>
        <taxon>Stenosarchaea group</taxon>
        <taxon>Halobacteria</taxon>
        <taxon>Halobacteriales</taxon>
        <taxon>Haloferacaceae</taxon>
        <taxon>Halorarum</taxon>
    </lineage>
</organism>
<dbReference type="GO" id="GO:0006528">
    <property type="term" value="P:asparagine metabolic process"/>
    <property type="evidence" value="ECO:0007669"/>
    <property type="project" value="InterPro"/>
</dbReference>
<proteinExistence type="inferred from homology"/>
<dbReference type="InterPro" id="IPR027474">
    <property type="entry name" value="L-asparaginase_N"/>
</dbReference>
<evidence type="ECO:0000259" key="4">
    <source>
        <dbReference type="Pfam" id="PF00710"/>
    </source>
</evidence>
<dbReference type="GO" id="GO:0004067">
    <property type="term" value="F:asparaginase activity"/>
    <property type="evidence" value="ECO:0007669"/>
    <property type="project" value="UniProtKB-UniRule"/>
</dbReference>
<dbReference type="FunFam" id="3.40.50.1170:FF:000001">
    <property type="entry name" value="L-asparaginase 2"/>
    <property type="match status" value="1"/>
</dbReference>
<dbReference type="GeneID" id="56030161"/>
<keyword evidence="7" id="KW-1185">Reference proteome</keyword>
<protein>
    <recommendedName>
        <fullName evidence="3">L-asparaginase</fullName>
    </recommendedName>
</protein>
<dbReference type="Gene3D" id="3.40.50.40">
    <property type="match status" value="1"/>
</dbReference>
<dbReference type="CDD" id="cd08964">
    <property type="entry name" value="L-asparaginase_II"/>
    <property type="match status" value="1"/>
</dbReference>
<evidence type="ECO:0000256" key="3">
    <source>
        <dbReference type="ARBA" id="ARBA00070292"/>
    </source>
</evidence>
<evidence type="ECO:0000313" key="6">
    <source>
        <dbReference type="EMBL" id="QLG28760.1"/>
    </source>
</evidence>
<dbReference type="PROSITE" id="PS51732">
    <property type="entry name" value="ASN_GLN_ASE_3"/>
    <property type="match status" value="1"/>
</dbReference>
<dbReference type="InterPro" id="IPR040919">
    <property type="entry name" value="Asparaginase_C"/>
</dbReference>
<dbReference type="PIRSF" id="PIRSF001220">
    <property type="entry name" value="L-ASNase_gatD"/>
    <property type="match status" value="1"/>
</dbReference>
<dbReference type="SFLD" id="SFLDS00057">
    <property type="entry name" value="Glutaminase/Asparaginase"/>
    <property type="match status" value="1"/>
</dbReference>
<dbReference type="InterPro" id="IPR036152">
    <property type="entry name" value="Asp/glu_Ase-like_sf"/>
</dbReference>
<gene>
    <name evidence="6" type="ORF">HUG10_14970</name>
</gene>
<dbReference type="InterPro" id="IPR037152">
    <property type="entry name" value="L-asparaginase_N_sf"/>
</dbReference>
<dbReference type="KEGG" id="halg:HUG10_14970"/>
<evidence type="ECO:0000256" key="2">
    <source>
        <dbReference type="ARBA" id="ARBA00022801"/>
    </source>
</evidence>
<comment type="similarity">
    <text evidence="1">Belongs to the asparaginase 1 family.</text>
</comment>
<dbReference type="RefSeq" id="WP_179170334.1">
    <property type="nucleotide sequence ID" value="NZ_CP058529.1"/>
</dbReference>
<evidence type="ECO:0000313" key="7">
    <source>
        <dbReference type="Proteomes" id="UP000509750"/>
    </source>
</evidence>
<dbReference type="InterPro" id="IPR004550">
    <property type="entry name" value="AsnASE_II"/>
</dbReference>
<feature type="domain" description="L-asparaginase N-terminal" evidence="4">
    <location>
        <begin position="3"/>
        <end position="189"/>
    </location>
</feature>
<keyword evidence="2" id="KW-0378">Hydrolase</keyword>
<dbReference type="Proteomes" id="UP000509750">
    <property type="component" value="Chromosome"/>
</dbReference>
<dbReference type="OrthoDB" id="85706at2157"/>
<evidence type="ECO:0000256" key="1">
    <source>
        <dbReference type="ARBA" id="ARBA00010518"/>
    </source>
</evidence>
<dbReference type="Pfam" id="PF00710">
    <property type="entry name" value="Asparaginase"/>
    <property type="match status" value="1"/>
</dbReference>
<evidence type="ECO:0000259" key="5">
    <source>
        <dbReference type="Pfam" id="PF17763"/>
    </source>
</evidence>
<feature type="domain" description="Asparaginase/glutaminase C-terminal" evidence="5">
    <location>
        <begin position="207"/>
        <end position="310"/>
    </location>
</feature>
<dbReference type="InterPro" id="IPR006034">
    <property type="entry name" value="Asparaginase/glutaminase-like"/>
</dbReference>
<dbReference type="InterPro" id="IPR027473">
    <property type="entry name" value="L-asparaginase_C"/>
</dbReference>
<dbReference type="PANTHER" id="PTHR11707">
    <property type="entry name" value="L-ASPARAGINASE"/>
    <property type="match status" value="1"/>
</dbReference>
<dbReference type="SUPFAM" id="SSF53774">
    <property type="entry name" value="Glutaminase/Asparaginase"/>
    <property type="match status" value="1"/>
</dbReference>
<dbReference type="PRINTS" id="PR00139">
    <property type="entry name" value="ASNGLNASE"/>
</dbReference>
<dbReference type="PIRSF" id="PIRSF500176">
    <property type="entry name" value="L_ASNase"/>
    <property type="match status" value="1"/>
</dbReference>
<dbReference type="Pfam" id="PF17763">
    <property type="entry name" value="Asparaginase_C"/>
    <property type="match status" value="1"/>
</dbReference>
<name>A0A7D5KVD4_9EURY</name>
<dbReference type="EMBL" id="CP058529">
    <property type="protein sequence ID" value="QLG28760.1"/>
    <property type="molecule type" value="Genomic_DNA"/>
</dbReference>
<dbReference type="SMART" id="SM00870">
    <property type="entry name" value="Asparaginase"/>
    <property type="match status" value="1"/>
</dbReference>
<dbReference type="AlphaFoldDB" id="A0A7D5KVD4"/>
<dbReference type="PANTHER" id="PTHR11707:SF28">
    <property type="entry name" value="60 KDA LYSOPHOSPHOLIPASE"/>
    <property type="match status" value="1"/>
</dbReference>
<reference evidence="6 7" key="1">
    <citation type="submission" date="2020-07" db="EMBL/GenBank/DDBJ databases">
        <title>Gai3-2, isolated from salt lake.</title>
        <authorList>
            <person name="Cui H."/>
            <person name="Shi X."/>
        </authorList>
    </citation>
    <scope>NUCLEOTIDE SEQUENCE [LARGE SCALE GENOMIC DNA]</scope>
    <source>
        <strain evidence="6 7">Gai3-2</strain>
    </source>
</reference>